<keyword evidence="6" id="KW-0812">Transmembrane</keyword>
<evidence type="ECO:0000256" key="3">
    <source>
        <dbReference type="ARBA" id="ARBA00008281"/>
    </source>
</evidence>
<dbReference type="Pfam" id="PF03748">
    <property type="entry name" value="FliL"/>
    <property type="match status" value="1"/>
</dbReference>
<keyword evidence="5 10" id="KW-0145">Chemotaxis</keyword>
<comment type="function">
    <text evidence="1 10">Controls the rotational direction of flagella during chemotaxis.</text>
</comment>
<evidence type="ECO:0000256" key="2">
    <source>
        <dbReference type="ARBA" id="ARBA00004162"/>
    </source>
</evidence>
<dbReference type="InterPro" id="IPR005503">
    <property type="entry name" value="FliL"/>
</dbReference>
<protein>
    <recommendedName>
        <fullName evidence="10">Flagellar protein FliL</fullName>
    </recommendedName>
</protein>
<dbReference type="AlphaFoldDB" id="A0A6P1TNP3"/>
<organism evidence="11 12">
    <name type="scientific">Anaerocolumna sedimenticola</name>
    <dbReference type="NCBI Taxonomy" id="2696063"/>
    <lineage>
        <taxon>Bacteria</taxon>
        <taxon>Bacillati</taxon>
        <taxon>Bacillota</taxon>
        <taxon>Clostridia</taxon>
        <taxon>Lachnospirales</taxon>
        <taxon>Lachnospiraceae</taxon>
        <taxon>Anaerocolumna</taxon>
    </lineage>
</organism>
<comment type="similarity">
    <text evidence="3 10">Belongs to the FliL family.</text>
</comment>
<comment type="subcellular location">
    <subcellularLocation>
        <location evidence="2">Cell membrane</location>
        <topology evidence="2">Single-pass membrane protein</topology>
    </subcellularLocation>
</comment>
<keyword evidence="7 10" id="KW-0283">Flagellar rotation</keyword>
<keyword evidence="11" id="KW-0969">Cilium</keyword>
<evidence type="ECO:0000256" key="7">
    <source>
        <dbReference type="ARBA" id="ARBA00022779"/>
    </source>
</evidence>
<evidence type="ECO:0000313" key="12">
    <source>
        <dbReference type="Proteomes" id="UP000464314"/>
    </source>
</evidence>
<keyword evidence="9 10" id="KW-0472">Membrane</keyword>
<evidence type="ECO:0000256" key="5">
    <source>
        <dbReference type="ARBA" id="ARBA00022500"/>
    </source>
</evidence>
<dbReference type="RefSeq" id="WP_161838908.1">
    <property type="nucleotide sequence ID" value="NZ_CP048000.1"/>
</dbReference>
<keyword evidence="4 10" id="KW-1003">Cell membrane</keyword>
<keyword evidence="8" id="KW-1133">Transmembrane helix</keyword>
<dbReference type="KEGG" id="anr:Ana3638_15895"/>
<accession>A0A6P1TNP3</accession>
<evidence type="ECO:0000256" key="8">
    <source>
        <dbReference type="ARBA" id="ARBA00022989"/>
    </source>
</evidence>
<proteinExistence type="inferred from homology"/>
<dbReference type="GO" id="GO:0005886">
    <property type="term" value="C:plasma membrane"/>
    <property type="evidence" value="ECO:0007669"/>
    <property type="project" value="UniProtKB-SubCell"/>
</dbReference>
<evidence type="ECO:0000256" key="10">
    <source>
        <dbReference type="RuleBase" id="RU364125"/>
    </source>
</evidence>
<dbReference type="GO" id="GO:0009425">
    <property type="term" value="C:bacterial-type flagellum basal body"/>
    <property type="evidence" value="ECO:0007669"/>
    <property type="project" value="InterPro"/>
</dbReference>
<keyword evidence="11" id="KW-0966">Cell projection</keyword>
<dbReference type="EMBL" id="CP048000">
    <property type="protein sequence ID" value="QHQ62083.1"/>
    <property type="molecule type" value="Genomic_DNA"/>
</dbReference>
<evidence type="ECO:0000256" key="4">
    <source>
        <dbReference type="ARBA" id="ARBA00022475"/>
    </source>
</evidence>
<evidence type="ECO:0000313" key="11">
    <source>
        <dbReference type="EMBL" id="QHQ62083.1"/>
    </source>
</evidence>
<reference evidence="11 12" key="1">
    <citation type="submission" date="2020-01" db="EMBL/GenBank/DDBJ databases">
        <title>Genome analysis of Anaerocolumna sp. CBA3638.</title>
        <authorList>
            <person name="Kim J."/>
            <person name="Roh S.W."/>
        </authorList>
    </citation>
    <scope>NUCLEOTIDE SEQUENCE [LARGE SCALE GENOMIC DNA]</scope>
    <source>
        <strain evidence="11 12">CBA3638</strain>
    </source>
</reference>
<dbReference type="GO" id="GO:0071973">
    <property type="term" value="P:bacterial-type flagellum-dependent cell motility"/>
    <property type="evidence" value="ECO:0007669"/>
    <property type="project" value="InterPro"/>
</dbReference>
<name>A0A6P1TNP3_9FIRM</name>
<evidence type="ECO:0000256" key="1">
    <source>
        <dbReference type="ARBA" id="ARBA00002254"/>
    </source>
</evidence>
<evidence type="ECO:0000256" key="9">
    <source>
        <dbReference type="ARBA" id="ARBA00023136"/>
    </source>
</evidence>
<dbReference type="Proteomes" id="UP000464314">
    <property type="component" value="Chromosome"/>
</dbReference>
<keyword evidence="12" id="KW-1185">Reference proteome</keyword>
<gene>
    <name evidence="11" type="ORF">Ana3638_15895</name>
</gene>
<dbReference type="GO" id="GO:0006935">
    <property type="term" value="P:chemotaxis"/>
    <property type="evidence" value="ECO:0007669"/>
    <property type="project" value="UniProtKB-KW"/>
</dbReference>
<keyword evidence="11" id="KW-0282">Flagellum</keyword>
<evidence type="ECO:0000256" key="6">
    <source>
        <dbReference type="ARBA" id="ARBA00022692"/>
    </source>
</evidence>
<sequence>MKKNFLTIIILALGILNMILTAVIVFAVVPTTMRTNNLISKVASTIDLELESPDANDPNQINIADIEVYQIPEDLTINLKQDPGDTKSHYALVSVSLSINTKSEDYKSLQPTIATNQSSITEIINDEFSKYTVSTVTENKDKIKSEILKKIQEHFKSDFIISISVGKLVVE</sequence>